<keyword evidence="2" id="KW-0812">Transmembrane</keyword>
<reference evidence="3 4" key="1">
    <citation type="submission" date="2020-01" db="EMBL/GenBank/DDBJ databases">
        <title>Identification and distribution of gene clusters putatively required for synthesis of sphingolipid metabolism inhibitors in phylogenetically diverse species of the filamentous fungus Fusarium.</title>
        <authorList>
            <person name="Kim H.-S."/>
            <person name="Busman M."/>
            <person name="Brown D.W."/>
            <person name="Divon H."/>
            <person name="Uhlig S."/>
            <person name="Proctor R.H."/>
        </authorList>
    </citation>
    <scope>NUCLEOTIDE SEQUENCE [LARGE SCALE GENOMIC DNA]</scope>
    <source>
        <strain evidence="3 4">NRRL 13308</strain>
    </source>
</reference>
<name>A0A8H4NB82_9HYPO</name>
<keyword evidence="2" id="KW-0472">Membrane</keyword>
<evidence type="ECO:0000313" key="3">
    <source>
        <dbReference type="EMBL" id="KAF4415892.1"/>
    </source>
</evidence>
<feature type="compositionally biased region" description="Basic and acidic residues" evidence="1">
    <location>
        <begin position="118"/>
        <end position="132"/>
    </location>
</feature>
<dbReference type="Proteomes" id="UP000536711">
    <property type="component" value="Unassembled WGS sequence"/>
</dbReference>
<protein>
    <submittedName>
        <fullName evidence="3">Nicotinamide mononucleotide permease</fullName>
    </submittedName>
</protein>
<keyword evidence="4" id="KW-1185">Reference proteome</keyword>
<comment type="caution">
    <text evidence="3">The sequence shown here is derived from an EMBL/GenBank/DDBJ whole genome shotgun (WGS) entry which is preliminary data.</text>
</comment>
<keyword evidence="2" id="KW-1133">Transmembrane helix</keyword>
<dbReference type="AlphaFoldDB" id="A0A8H4NB82"/>
<sequence>MAWVGLHQQHHPGIFTTIKPIQYIVQNFKAPLSRLSDVTVVIFVARARANIAGIYGAQIFRSDDKPKYRRGFTINIVVLAVGLALAVLRFFDDKIWRRSKVAEIQQQLARENGDLSQSDEKSQSDAGQRDDSTPTLGLEKTSPAELNPIAKPTQ</sequence>
<evidence type="ECO:0000256" key="1">
    <source>
        <dbReference type="SAM" id="MobiDB-lite"/>
    </source>
</evidence>
<accession>A0A8H4NB82</accession>
<organism evidence="3 4">
    <name type="scientific">Fusarium acutatum</name>
    <dbReference type="NCBI Taxonomy" id="78861"/>
    <lineage>
        <taxon>Eukaryota</taxon>
        <taxon>Fungi</taxon>
        <taxon>Dikarya</taxon>
        <taxon>Ascomycota</taxon>
        <taxon>Pezizomycotina</taxon>
        <taxon>Sordariomycetes</taxon>
        <taxon>Hypocreomycetidae</taxon>
        <taxon>Hypocreales</taxon>
        <taxon>Nectriaceae</taxon>
        <taxon>Fusarium</taxon>
        <taxon>Fusarium fujikuroi species complex</taxon>
    </lineage>
</organism>
<dbReference type="OrthoDB" id="10436429at2759"/>
<dbReference type="EMBL" id="JAADJF010000505">
    <property type="protein sequence ID" value="KAF4415892.1"/>
    <property type="molecule type" value="Genomic_DNA"/>
</dbReference>
<evidence type="ECO:0000256" key="2">
    <source>
        <dbReference type="SAM" id="Phobius"/>
    </source>
</evidence>
<gene>
    <name evidence="3" type="ORF">FACUT_13025</name>
</gene>
<feature type="transmembrane region" description="Helical" evidence="2">
    <location>
        <begin position="72"/>
        <end position="91"/>
    </location>
</feature>
<feature type="region of interest" description="Disordered" evidence="1">
    <location>
        <begin position="108"/>
        <end position="154"/>
    </location>
</feature>
<evidence type="ECO:0000313" key="4">
    <source>
        <dbReference type="Proteomes" id="UP000536711"/>
    </source>
</evidence>
<proteinExistence type="predicted"/>